<accession>A0A6I3UAY3</accession>
<feature type="non-terminal residue" evidence="1">
    <location>
        <position position="1"/>
    </location>
</feature>
<protein>
    <submittedName>
        <fullName evidence="1">Uncharacterized protein</fullName>
    </submittedName>
</protein>
<dbReference type="Proteomes" id="UP000469505">
    <property type="component" value="Unassembled WGS sequence"/>
</dbReference>
<dbReference type="EMBL" id="WNHX01001016">
    <property type="protein sequence ID" value="MTV88675.1"/>
    <property type="molecule type" value="Genomic_DNA"/>
</dbReference>
<evidence type="ECO:0000313" key="2">
    <source>
        <dbReference type="Proteomes" id="UP000469505"/>
    </source>
</evidence>
<organism evidence="1 2">
    <name type="scientific">Streptococcus pneumoniae</name>
    <dbReference type="NCBI Taxonomy" id="1313"/>
    <lineage>
        <taxon>Bacteria</taxon>
        <taxon>Bacillati</taxon>
        <taxon>Bacillota</taxon>
        <taxon>Bacilli</taxon>
        <taxon>Lactobacillales</taxon>
        <taxon>Streptococcaceae</taxon>
        <taxon>Streptococcus</taxon>
    </lineage>
</organism>
<sequence>FEYAQMNTLYLNQHSSYKNDEDSHSFPIQMELVSDEMIQEIEQATKNSNIEKFMILTYEADSENNIISVDVVMPDARTGQLHLI</sequence>
<comment type="caution">
    <text evidence="1">The sequence shown here is derived from an EMBL/GenBank/DDBJ whole genome shotgun (WGS) entry which is preliminary data.</text>
</comment>
<feature type="non-terminal residue" evidence="1">
    <location>
        <position position="84"/>
    </location>
</feature>
<reference evidence="1 2" key="1">
    <citation type="submission" date="2019-11" db="EMBL/GenBank/DDBJ databases">
        <title>Growth characteristics of pneumococcus vary with the chemical composition of the capsule and with environmental conditions.</title>
        <authorList>
            <person name="Tothpal A."/>
            <person name="Desobry K."/>
            <person name="Joshi S."/>
            <person name="Wyllie A.L."/>
            <person name="Weinberger D.M."/>
        </authorList>
    </citation>
    <scope>NUCLEOTIDE SEQUENCE [LARGE SCALE GENOMIC DNA]</scope>
    <source>
        <strain evidence="2">pnumococcus35B</strain>
    </source>
</reference>
<name>A0A6I3UAY3_STREE</name>
<dbReference type="AlphaFoldDB" id="A0A6I3UAY3"/>
<gene>
    <name evidence="1" type="ORF">GM543_14575</name>
</gene>
<proteinExistence type="predicted"/>
<evidence type="ECO:0000313" key="1">
    <source>
        <dbReference type="EMBL" id="MTV88675.1"/>
    </source>
</evidence>